<dbReference type="Proteomes" id="UP000269198">
    <property type="component" value="Unassembled WGS sequence"/>
</dbReference>
<dbReference type="PROSITE" id="PS51464">
    <property type="entry name" value="SIS"/>
    <property type="match status" value="1"/>
</dbReference>
<evidence type="ECO:0000313" key="4">
    <source>
        <dbReference type="EMBL" id="RNL81545.1"/>
    </source>
</evidence>
<protein>
    <recommendedName>
        <fullName evidence="3">SIS domain-containing protein</fullName>
    </recommendedName>
</protein>
<keyword evidence="2" id="KW-0413">Isomerase</keyword>
<dbReference type="Pfam" id="PF10432">
    <property type="entry name" value="bact-PGI_C"/>
    <property type="match status" value="1"/>
</dbReference>
<evidence type="ECO:0000256" key="2">
    <source>
        <dbReference type="ARBA" id="ARBA00023235"/>
    </source>
</evidence>
<dbReference type="InterPro" id="IPR019490">
    <property type="entry name" value="Glu6P/Mann6P_isomerase_C"/>
</dbReference>
<dbReference type="InterPro" id="IPR046348">
    <property type="entry name" value="SIS_dom_sf"/>
</dbReference>
<dbReference type="Gene3D" id="3.40.50.10490">
    <property type="entry name" value="Glucose-6-phosphate isomerase like protein, domain 1"/>
    <property type="match status" value="2"/>
</dbReference>
<dbReference type="GO" id="GO:1901135">
    <property type="term" value="P:carbohydrate derivative metabolic process"/>
    <property type="evidence" value="ECO:0007669"/>
    <property type="project" value="InterPro"/>
</dbReference>
<gene>
    <name evidence="4" type="ORF">EFW17_22195</name>
</gene>
<dbReference type="InterPro" id="IPR001347">
    <property type="entry name" value="SIS_dom"/>
</dbReference>
<reference evidence="4 5" key="1">
    <citation type="submission" date="2018-11" db="EMBL/GenBank/DDBJ databases">
        <title>The genome draft of YIM 96095.</title>
        <authorList>
            <person name="Tang S.-K."/>
            <person name="Chunyu W.-X."/>
            <person name="Feng Y.-Z."/>
        </authorList>
    </citation>
    <scope>NUCLEOTIDE SEQUENCE [LARGE SCALE GENOMIC DNA]</scope>
    <source>
        <strain evidence="4 5">YIM 96095</strain>
    </source>
</reference>
<sequence>MFEEHRIDELDADSDVLRGVASAAARLRAARSAAVEADLGPLEAEGRPRAVVVAGSGAAALAGDLLEAVAGTGFPVPVHTVRDYRLPGWVSTHDLVMAVASTSGHDAEVTARLAADAVRRGCRFLAVEPAGGPIAPYAEQSRSPQVVIPPAGDTSETPWGVLAALLTAVAAAGLPAVPDADAAVEAAAVRLEETARECRPGAESWENPAKSLALDLGGSLPVVWSATPLASVAAARFASALGANARYPAFRGRLPGALWDQFATVDGPFGGTGPRSIFDDPVEDGATRLLAVLLRDSGEPPEASEDMATVAEGARERGVTVRELATGEGHVLERLAGLIALADYASVYLAVAYGVDPLTHTPVVR</sequence>
<dbReference type="GO" id="GO:0097367">
    <property type="term" value="F:carbohydrate derivative binding"/>
    <property type="evidence" value="ECO:0007669"/>
    <property type="project" value="InterPro"/>
</dbReference>
<keyword evidence="5" id="KW-1185">Reference proteome</keyword>
<evidence type="ECO:0000313" key="5">
    <source>
        <dbReference type="Proteomes" id="UP000269198"/>
    </source>
</evidence>
<dbReference type="EMBL" id="RJMB01000033">
    <property type="protein sequence ID" value="RNL81545.1"/>
    <property type="molecule type" value="Genomic_DNA"/>
</dbReference>
<name>A0A3N0E129_9ACTN</name>
<evidence type="ECO:0000256" key="1">
    <source>
        <dbReference type="ARBA" id="ARBA00010523"/>
    </source>
</evidence>
<dbReference type="SUPFAM" id="SSF53697">
    <property type="entry name" value="SIS domain"/>
    <property type="match status" value="1"/>
</dbReference>
<accession>A0A3N0E129</accession>
<dbReference type="OrthoDB" id="5241724at2"/>
<dbReference type="CDD" id="cd05637">
    <property type="entry name" value="SIS_PGI_PMI_2"/>
    <property type="match status" value="1"/>
</dbReference>
<comment type="similarity">
    <text evidence="1">Belongs to the PGI/PMI family.</text>
</comment>
<dbReference type="GO" id="GO:0004347">
    <property type="term" value="F:glucose-6-phosphate isomerase activity"/>
    <property type="evidence" value="ECO:0007669"/>
    <property type="project" value="InterPro"/>
</dbReference>
<feature type="domain" description="SIS" evidence="3">
    <location>
        <begin position="39"/>
        <end position="193"/>
    </location>
</feature>
<dbReference type="RefSeq" id="WP_123203384.1">
    <property type="nucleotide sequence ID" value="NZ_RJMB01000033.1"/>
</dbReference>
<dbReference type="AlphaFoldDB" id="A0A3N0E129"/>
<dbReference type="GO" id="GO:0005975">
    <property type="term" value="P:carbohydrate metabolic process"/>
    <property type="evidence" value="ECO:0007669"/>
    <property type="project" value="InterPro"/>
</dbReference>
<dbReference type="GO" id="GO:0004476">
    <property type="term" value="F:mannose-6-phosphate isomerase activity"/>
    <property type="evidence" value="ECO:0007669"/>
    <property type="project" value="InterPro"/>
</dbReference>
<comment type="caution">
    <text evidence="4">The sequence shown here is derived from an EMBL/GenBank/DDBJ whole genome shotgun (WGS) entry which is preliminary data.</text>
</comment>
<proteinExistence type="inferred from homology"/>
<organism evidence="4 5">
    <name type="scientific">Halostreptopolyspora alba</name>
    <dbReference type="NCBI Taxonomy" id="2487137"/>
    <lineage>
        <taxon>Bacteria</taxon>
        <taxon>Bacillati</taxon>
        <taxon>Actinomycetota</taxon>
        <taxon>Actinomycetes</taxon>
        <taxon>Streptosporangiales</taxon>
        <taxon>Nocardiopsidaceae</taxon>
        <taxon>Halostreptopolyspora</taxon>
    </lineage>
</organism>
<evidence type="ECO:0000259" key="3">
    <source>
        <dbReference type="PROSITE" id="PS51464"/>
    </source>
</evidence>